<gene>
    <name evidence="6" type="ORF">Cme02nite_02740</name>
</gene>
<proteinExistence type="predicted"/>
<dbReference type="SUPFAM" id="SSF55073">
    <property type="entry name" value="Nucleotide cyclase"/>
    <property type="match status" value="1"/>
</dbReference>
<keyword evidence="3" id="KW-0472">Membrane</keyword>
<dbReference type="InterPro" id="IPR003660">
    <property type="entry name" value="HAMP_dom"/>
</dbReference>
<dbReference type="CDD" id="cd06225">
    <property type="entry name" value="HAMP"/>
    <property type="match status" value="1"/>
</dbReference>
<dbReference type="GO" id="GO:0007165">
    <property type="term" value="P:signal transduction"/>
    <property type="evidence" value="ECO:0007669"/>
    <property type="project" value="InterPro"/>
</dbReference>
<name>A0A8J3PCE9_9ACTN</name>
<feature type="domain" description="HAMP" evidence="4">
    <location>
        <begin position="221"/>
        <end position="273"/>
    </location>
</feature>
<feature type="domain" description="GGDEF" evidence="5">
    <location>
        <begin position="309"/>
        <end position="442"/>
    </location>
</feature>
<accession>A0A8J3PCE9</accession>
<keyword evidence="7" id="KW-1185">Reference proteome</keyword>
<dbReference type="InterPro" id="IPR043128">
    <property type="entry name" value="Rev_trsase/Diguanyl_cyclase"/>
</dbReference>
<organism evidence="6 7">
    <name type="scientific">Catellatospora methionotrophica</name>
    <dbReference type="NCBI Taxonomy" id="121620"/>
    <lineage>
        <taxon>Bacteria</taxon>
        <taxon>Bacillati</taxon>
        <taxon>Actinomycetota</taxon>
        <taxon>Actinomycetes</taxon>
        <taxon>Micromonosporales</taxon>
        <taxon>Micromonosporaceae</taxon>
        <taxon>Catellatospora</taxon>
    </lineage>
</organism>
<evidence type="ECO:0000313" key="6">
    <source>
        <dbReference type="EMBL" id="GIG11942.1"/>
    </source>
</evidence>
<dbReference type="SMART" id="SM00267">
    <property type="entry name" value="GGDEF"/>
    <property type="match status" value="1"/>
</dbReference>
<evidence type="ECO:0000256" key="3">
    <source>
        <dbReference type="SAM" id="Phobius"/>
    </source>
</evidence>
<dbReference type="GO" id="GO:0043709">
    <property type="term" value="P:cell adhesion involved in single-species biofilm formation"/>
    <property type="evidence" value="ECO:0007669"/>
    <property type="project" value="TreeGrafter"/>
</dbReference>
<dbReference type="PANTHER" id="PTHR45138:SF9">
    <property type="entry name" value="DIGUANYLATE CYCLASE DGCM-RELATED"/>
    <property type="match status" value="1"/>
</dbReference>
<dbReference type="Pfam" id="PF00672">
    <property type="entry name" value="HAMP"/>
    <property type="match status" value="1"/>
</dbReference>
<dbReference type="Pfam" id="PF00990">
    <property type="entry name" value="GGDEF"/>
    <property type="match status" value="1"/>
</dbReference>
<dbReference type="GO" id="GO:0052621">
    <property type="term" value="F:diguanylate cyclase activity"/>
    <property type="evidence" value="ECO:0007669"/>
    <property type="project" value="TreeGrafter"/>
</dbReference>
<dbReference type="GO" id="GO:0005886">
    <property type="term" value="C:plasma membrane"/>
    <property type="evidence" value="ECO:0007669"/>
    <property type="project" value="TreeGrafter"/>
</dbReference>
<dbReference type="CDD" id="cd01949">
    <property type="entry name" value="GGDEF"/>
    <property type="match status" value="1"/>
</dbReference>
<dbReference type="NCBIfam" id="TIGR00254">
    <property type="entry name" value="GGDEF"/>
    <property type="match status" value="1"/>
</dbReference>
<sequence>MMGFRRRLIALLQPPPPSSGAGTSRFARVGARLALASVLVAVLLPLIGLVAERHQRTAVTRDAEIQARRLAGVISHEIGTEVGEGRALDRPRLQQQLDELRRHIGGDVEILDLRRDVVAYTMPGEVARRLVADQEGRIAATLRDGEVRTIDVGADVAGEAVKLAVVPIRAPDQSIVGALLLDYTDLHRQLLTASEPIRRSTLVAGVAGMAVSVCLAYLLSRGLIRDIRHLTDTAEQLAGGDYAARATVTSRGELRQLAAAFNQMADRIAERRAELTDLATLDALTGLPNRRFMRTSLTRELQRARRDRTPLGLIIIDLDRFKAVNDEYGHLAGDEVLRRVGEVLRRELRSSDVAGRPGGEEFAVLLPDTGRAAAMGIAERLRAALAKETIIHRDRTVTITASLGVVCFPEDGQDAELLVQRADDALYAAKRAGRDQVQAPPGDRPGL</sequence>
<dbReference type="EMBL" id="BONJ01000001">
    <property type="protein sequence ID" value="GIG11942.1"/>
    <property type="molecule type" value="Genomic_DNA"/>
</dbReference>
<dbReference type="InterPro" id="IPR000160">
    <property type="entry name" value="GGDEF_dom"/>
</dbReference>
<evidence type="ECO:0000259" key="5">
    <source>
        <dbReference type="PROSITE" id="PS50887"/>
    </source>
</evidence>
<keyword evidence="2 3" id="KW-1133">Transmembrane helix</keyword>
<protein>
    <recommendedName>
        <fullName evidence="8">Diguanylate cyclase</fullName>
    </recommendedName>
</protein>
<dbReference type="InterPro" id="IPR029787">
    <property type="entry name" value="Nucleotide_cyclase"/>
</dbReference>
<dbReference type="AlphaFoldDB" id="A0A8J3PCE9"/>
<feature type="transmembrane region" description="Helical" evidence="3">
    <location>
        <begin position="201"/>
        <end position="219"/>
    </location>
</feature>
<feature type="transmembrane region" description="Helical" evidence="3">
    <location>
        <begin position="30"/>
        <end position="51"/>
    </location>
</feature>
<dbReference type="Gene3D" id="3.30.70.270">
    <property type="match status" value="1"/>
</dbReference>
<evidence type="ECO:0000259" key="4">
    <source>
        <dbReference type="PROSITE" id="PS50885"/>
    </source>
</evidence>
<dbReference type="GO" id="GO:1902201">
    <property type="term" value="P:negative regulation of bacterial-type flagellum-dependent cell motility"/>
    <property type="evidence" value="ECO:0007669"/>
    <property type="project" value="TreeGrafter"/>
</dbReference>
<dbReference type="Proteomes" id="UP000660339">
    <property type="component" value="Unassembled WGS sequence"/>
</dbReference>
<evidence type="ECO:0000256" key="2">
    <source>
        <dbReference type="ARBA" id="ARBA00022989"/>
    </source>
</evidence>
<dbReference type="FunFam" id="3.30.70.270:FF:000001">
    <property type="entry name" value="Diguanylate cyclase domain protein"/>
    <property type="match status" value="1"/>
</dbReference>
<dbReference type="SUPFAM" id="SSF158472">
    <property type="entry name" value="HAMP domain-like"/>
    <property type="match status" value="1"/>
</dbReference>
<dbReference type="SMART" id="SM00304">
    <property type="entry name" value="HAMP"/>
    <property type="match status" value="1"/>
</dbReference>
<dbReference type="PROSITE" id="PS50885">
    <property type="entry name" value="HAMP"/>
    <property type="match status" value="1"/>
</dbReference>
<dbReference type="InterPro" id="IPR050469">
    <property type="entry name" value="Diguanylate_Cyclase"/>
</dbReference>
<dbReference type="PANTHER" id="PTHR45138">
    <property type="entry name" value="REGULATORY COMPONENTS OF SENSORY TRANSDUCTION SYSTEM"/>
    <property type="match status" value="1"/>
</dbReference>
<reference evidence="6" key="1">
    <citation type="submission" date="2021-01" db="EMBL/GenBank/DDBJ databases">
        <title>Whole genome shotgun sequence of Catellatospora methionotrophica NBRC 14553.</title>
        <authorList>
            <person name="Komaki H."/>
            <person name="Tamura T."/>
        </authorList>
    </citation>
    <scope>NUCLEOTIDE SEQUENCE</scope>
    <source>
        <strain evidence="6">NBRC 14553</strain>
    </source>
</reference>
<dbReference type="PROSITE" id="PS50887">
    <property type="entry name" value="GGDEF"/>
    <property type="match status" value="1"/>
</dbReference>
<evidence type="ECO:0008006" key="8">
    <source>
        <dbReference type="Google" id="ProtNLM"/>
    </source>
</evidence>
<evidence type="ECO:0000256" key="1">
    <source>
        <dbReference type="ARBA" id="ARBA00022692"/>
    </source>
</evidence>
<comment type="caution">
    <text evidence="6">The sequence shown here is derived from an EMBL/GenBank/DDBJ whole genome shotgun (WGS) entry which is preliminary data.</text>
</comment>
<evidence type="ECO:0000313" key="7">
    <source>
        <dbReference type="Proteomes" id="UP000660339"/>
    </source>
</evidence>
<dbReference type="Gene3D" id="6.10.340.10">
    <property type="match status" value="1"/>
</dbReference>
<keyword evidence="1 3" id="KW-0812">Transmembrane</keyword>